<keyword evidence="7" id="KW-0378">Hydrolase</keyword>
<evidence type="ECO:0000256" key="9">
    <source>
        <dbReference type="ARBA" id="ARBA00022917"/>
    </source>
</evidence>
<dbReference type="GO" id="GO:0005525">
    <property type="term" value="F:GTP binding"/>
    <property type="evidence" value="ECO:0007669"/>
    <property type="project" value="UniProtKB-KW"/>
</dbReference>
<dbReference type="SUPFAM" id="SSF52540">
    <property type="entry name" value="P-loop containing nucleoside triphosphate hydrolases"/>
    <property type="match status" value="1"/>
</dbReference>
<dbReference type="AlphaFoldDB" id="A0AAV2SB75"/>
<dbReference type="EC" id="3.6.5.3" evidence="2"/>
<dbReference type="GO" id="GO:0046872">
    <property type="term" value="F:metal ion binding"/>
    <property type="evidence" value="ECO:0007669"/>
    <property type="project" value="UniProtKB-KW"/>
</dbReference>
<dbReference type="PROSITE" id="PS00301">
    <property type="entry name" value="G_TR_1"/>
    <property type="match status" value="1"/>
</dbReference>
<dbReference type="FunFam" id="3.40.50.300:FF:000576">
    <property type="entry name" value="Elongation factor Tu"/>
    <property type="match status" value="1"/>
</dbReference>
<keyword evidence="6" id="KW-0251">Elongation factor</keyword>
<keyword evidence="8" id="KW-0460">Magnesium</keyword>
<dbReference type="InterPro" id="IPR027417">
    <property type="entry name" value="P-loop_NTPase"/>
</dbReference>
<reference evidence="15 16" key="1">
    <citation type="submission" date="2024-05" db="EMBL/GenBank/DDBJ databases">
        <authorList>
            <person name="Wallberg A."/>
        </authorList>
    </citation>
    <scope>NUCLEOTIDE SEQUENCE [LARGE SCALE GENOMIC DNA]</scope>
</reference>
<dbReference type="Gene3D" id="3.40.50.300">
    <property type="entry name" value="P-loop containing nucleotide triphosphate hydrolases"/>
    <property type="match status" value="1"/>
</dbReference>
<evidence type="ECO:0000256" key="13">
    <source>
        <dbReference type="SAM" id="MobiDB-lite"/>
    </source>
</evidence>
<accession>A0AAV2SB75</accession>
<dbReference type="InterPro" id="IPR050055">
    <property type="entry name" value="EF-Tu_GTPase"/>
</dbReference>
<evidence type="ECO:0000256" key="4">
    <source>
        <dbReference type="ARBA" id="ARBA00022723"/>
    </source>
</evidence>
<evidence type="ECO:0000256" key="7">
    <source>
        <dbReference type="ARBA" id="ARBA00022801"/>
    </source>
</evidence>
<dbReference type="Proteomes" id="UP001497623">
    <property type="component" value="Unassembled WGS sequence"/>
</dbReference>
<keyword evidence="16" id="KW-1185">Reference proteome</keyword>
<proteinExistence type="predicted"/>
<comment type="catalytic activity">
    <reaction evidence="12">
        <text>GTP + H2O = GDP + phosphate + H(+)</text>
        <dbReference type="Rhea" id="RHEA:19669"/>
        <dbReference type="ChEBI" id="CHEBI:15377"/>
        <dbReference type="ChEBI" id="CHEBI:15378"/>
        <dbReference type="ChEBI" id="CHEBI:37565"/>
        <dbReference type="ChEBI" id="CHEBI:43474"/>
        <dbReference type="ChEBI" id="CHEBI:58189"/>
        <dbReference type="EC" id="3.6.5.3"/>
    </reaction>
    <physiologicalReaction direction="left-to-right" evidence="12">
        <dbReference type="Rhea" id="RHEA:19670"/>
    </physiologicalReaction>
</comment>
<comment type="subunit">
    <text evidence="1">Monomer.</text>
</comment>
<dbReference type="PROSITE" id="PS51722">
    <property type="entry name" value="G_TR_2"/>
    <property type="match status" value="1"/>
</dbReference>
<dbReference type="GO" id="GO:0003746">
    <property type="term" value="F:translation elongation factor activity"/>
    <property type="evidence" value="ECO:0007669"/>
    <property type="project" value="UniProtKB-KW"/>
</dbReference>
<dbReference type="GO" id="GO:0003924">
    <property type="term" value="F:GTPase activity"/>
    <property type="evidence" value="ECO:0007669"/>
    <property type="project" value="InterPro"/>
</dbReference>
<feature type="region of interest" description="Disordered" evidence="13">
    <location>
        <begin position="268"/>
        <end position="289"/>
    </location>
</feature>
<keyword evidence="10" id="KW-0496">Mitochondrion</keyword>
<evidence type="ECO:0000256" key="3">
    <source>
        <dbReference type="ARBA" id="ARBA00022490"/>
    </source>
</evidence>
<comment type="caution">
    <text evidence="15">The sequence shown here is derived from an EMBL/GenBank/DDBJ whole genome shotgun (WGS) entry which is preliminary data.</text>
</comment>
<dbReference type="EMBL" id="CAXKWB010059011">
    <property type="protein sequence ID" value="CAL4181441.1"/>
    <property type="molecule type" value="Genomic_DNA"/>
</dbReference>
<keyword evidence="9" id="KW-0648">Protein biosynthesis</keyword>
<evidence type="ECO:0000256" key="12">
    <source>
        <dbReference type="ARBA" id="ARBA00051990"/>
    </source>
</evidence>
<evidence type="ECO:0000259" key="14">
    <source>
        <dbReference type="PROSITE" id="PS51722"/>
    </source>
</evidence>
<gene>
    <name evidence="15" type="ORF">MNOR_LOCUS35420</name>
</gene>
<dbReference type="PANTHER" id="PTHR43721">
    <property type="entry name" value="ELONGATION FACTOR TU-RELATED"/>
    <property type="match status" value="1"/>
</dbReference>
<evidence type="ECO:0000256" key="1">
    <source>
        <dbReference type="ARBA" id="ARBA00011245"/>
    </source>
</evidence>
<name>A0AAV2SB75_MEGNR</name>
<dbReference type="PRINTS" id="PR00315">
    <property type="entry name" value="ELONGATNFCT"/>
</dbReference>
<evidence type="ECO:0000313" key="15">
    <source>
        <dbReference type="EMBL" id="CAL4181441.1"/>
    </source>
</evidence>
<evidence type="ECO:0000256" key="5">
    <source>
        <dbReference type="ARBA" id="ARBA00022741"/>
    </source>
</evidence>
<evidence type="ECO:0000313" key="16">
    <source>
        <dbReference type="Proteomes" id="UP001497623"/>
    </source>
</evidence>
<dbReference type="Pfam" id="PF00009">
    <property type="entry name" value="GTP_EFTU"/>
    <property type="match status" value="1"/>
</dbReference>
<dbReference type="GO" id="GO:0005739">
    <property type="term" value="C:mitochondrion"/>
    <property type="evidence" value="ECO:0007669"/>
    <property type="project" value="TreeGrafter"/>
</dbReference>
<keyword evidence="3" id="KW-0963">Cytoplasm</keyword>
<protein>
    <recommendedName>
        <fullName evidence="2">protein-synthesizing GTPase</fullName>
        <ecNumber evidence="2">3.6.5.3</ecNumber>
    </recommendedName>
</protein>
<feature type="non-terminal residue" evidence="15">
    <location>
        <position position="316"/>
    </location>
</feature>
<evidence type="ECO:0000256" key="6">
    <source>
        <dbReference type="ARBA" id="ARBA00022768"/>
    </source>
</evidence>
<organism evidence="15 16">
    <name type="scientific">Meganyctiphanes norvegica</name>
    <name type="common">Northern krill</name>
    <name type="synonym">Thysanopoda norvegica</name>
    <dbReference type="NCBI Taxonomy" id="48144"/>
    <lineage>
        <taxon>Eukaryota</taxon>
        <taxon>Metazoa</taxon>
        <taxon>Ecdysozoa</taxon>
        <taxon>Arthropoda</taxon>
        <taxon>Crustacea</taxon>
        <taxon>Multicrustacea</taxon>
        <taxon>Malacostraca</taxon>
        <taxon>Eumalacostraca</taxon>
        <taxon>Eucarida</taxon>
        <taxon>Euphausiacea</taxon>
        <taxon>Euphausiidae</taxon>
        <taxon>Meganyctiphanes</taxon>
    </lineage>
</organism>
<sequence length="316" mass="34360">MAENQIIYKVLVAQQSIRSHQFQKHLSLARLTQLQRGLPALIQLRGYAEKKVFQRDKPHCNIGTIGHVDHGKTTLTAAITKVLSEKGSAEVKRYDEIDNAPEEKARGITINAAHIEYATEDRHYGHTDCPGHADYIKNMITGTSQMDGAILVVAATDGVMPQTREHLLLAKQIGIEHIVIFINKLKISGNEIQSLSVYCQGISSDIGYLGGTGLPCASGMMESLPGLLHTRNDDVGVGQRAEDIVVIPQYLPLLSRPILPISSALSPSKNDDVGVGNANTGSPGDQADESVFIRRGARTKSRSSPIQVFHLFLVEG</sequence>
<keyword evidence="11" id="KW-0342">GTP-binding</keyword>
<evidence type="ECO:0000256" key="2">
    <source>
        <dbReference type="ARBA" id="ARBA00011986"/>
    </source>
</evidence>
<dbReference type="GO" id="GO:0070125">
    <property type="term" value="P:mitochondrial translational elongation"/>
    <property type="evidence" value="ECO:0007669"/>
    <property type="project" value="TreeGrafter"/>
</dbReference>
<evidence type="ECO:0000256" key="10">
    <source>
        <dbReference type="ARBA" id="ARBA00023128"/>
    </source>
</evidence>
<evidence type="ECO:0000256" key="11">
    <source>
        <dbReference type="ARBA" id="ARBA00023134"/>
    </source>
</evidence>
<evidence type="ECO:0000256" key="8">
    <source>
        <dbReference type="ARBA" id="ARBA00022842"/>
    </source>
</evidence>
<feature type="domain" description="Tr-type G" evidence="14">
    <location>
        <begin position="57"/>
        <end position="316"/>
    </location>
</feature>
<dbReference type="PANTHER" id="PTHR43721:SF36">
    <property type="entry name" value="ELONGATION FACTOR TU, MITOCHONDRIAL"/>
    <property type="match status" value="1"/>
</dbReference>
<dbReference type="InterPro" id="IPR031157">
    <property type="entry name" value="G_TR_CS"/>
</dbReference>
<dbReference type="InterPro" id="IPR000795">
    <property type="entry name" value="T_Tr_GTP-bd_dom"/>
</dbReference>
<keyword evidence="4" id="KW-0479">Metal-binding</keyword>
<keyword evidence="5" id="KW-0547">Nucleotide-binding</keyword>